<proteinExistence type="predicted"/>
<keyword evidence="1" id="KW-0732">Signal</keyword>
<comment type="caution">
    <text evidence="2">The sequence shown here is derived from an EMBL/GenBank/DDBJ whole genome shotgun (WGS) entry which is preliminary data.</text>
</comment>
<dbReference type="Proteomes" id="UP000590740">
    <property type="component" value="Unassembled WGS sequence"/>
</dbReference>
<feature type="signal peptide" evidence="1">
    <location>
        <begin position="1"/>
        <end position="21"/>
    </location>
</feature>
<keyword evidence="3" id="KW-1185">Reference proteome</keyword>
<dbReference type="PROSITE" id="PS51257">
    <property type="entry name" value="PROKAR_LIPOPROTEIN"/>
    <property type="match status" value="1"/>
</dbReference>
<evidence type="ECO:0000256" key="1">
    <source>
        <dbReference type="SAM" id="SignalP"/>
    </source>
</evidence>
<protein>
    <submittedName>
        <fullName evidence="2">Uncharacterized protein</fullName>
    </submittedName>
</protein>
<evidence type="ECO:0000313" key="3">
    <source>
        <dbReference type="Proteomes" id="UP000590740"/>
    </source>
</evidence>
<feature type="chain" id="PRO_5030802453" evidence="1">
    <location>
        <begin position="22"/>
        <end position="287"/>
    </location>
</feature>
<sequence length="287" mass="31841">MKQKTLLLIFLMGLISSCASKQICPRAINTSEPEALALVAASQEAHGRFAFDRIKDLSVRYEGKWASIGPRFQPVLVDSKFRGGSEERMILSPRIIAQSHTGPGGVKKVLRSPGQIAIAYNGRPTDDDETGQAAALVADAYALFLLGPFYFQQSGTVLAMNGESYVDQALCDEVLAILRPGLGMSEEDRVILHIDRSSKLLRRVRLTLNGLDSTRGAEVDVTFRDFKKIDGVLWPTDFDERIRSPFKLHAHHWNLRGLDSNRGLTSRDLKLVEWTRKAAKPSAVITH</sequence>
<accession>A0A7W7YBF8</accession>
<dbReference type="AlphaFoldDB" id="A0A7W7YBF8"/>
<gene>
    <name evidence="2" type="ORF">HNQ65_002711</name>
</gene>
<organism evidence="2 3">
    <name type="scientific">Prosthecobacter vanneervenii</name>
    <dbReference type="NCBI Taxonomy" id="48466"/>
    <lineage>
        <taxon>Bacteria</taxon>
        <taxon>Pseudomonadati</taxon>
        <taxon>Verrucomicrobiota</taxon>
        <taxon>Verrucomicrobiia</taxon>
        <taxon>Verrucomicrobiales</taxon>
        <taxon>Verrucomicrobiaceae</taxon>
        <taxon>Prosthecobacter</taxon>
    </lineage>
</organism>
<evidence type="ECO:0000313" key="2">
    <source>
        <dbReference type="EMBL" id="MBB5033128.1"/>
    </source>
</evidence>
<name>A0A7W7YBF8_9BACT</name>
<reference evidence="2 3" key="1">
    <citation type="submission" date="2020-08" db="EMBL/GenBank/DDBJ databases">
        <title>Genomic Encyclopedia of Type Strains, Phase IV (KMG-IV): sequencing the most valuable type-strain genomes for metagenomic binning, comparative biology and taxonomic classification.</title>
        <authorList>
            <person name="Goeker M."/>
        </authorList>
    </citation>
    <scope>NUCLEOTIDE SEQUENCE [LARGE SCALE GENOMIC DNA]</scope>
    <source>
        <strain evidence="2 3">DSM 12252</strain>
    </source>
</reference>
<dbReference type="RefSeq" id="WP_184340045.1">
    <property type="nucleotide sequence ID" value="NZ_JACHIG010000005.1"/>
</dbReference>
<dbReference type="EMBL" id="JACHIG010000005">
    <property type="protein sequence ID" value="MBB5033128.1"/>
    <property type="molecule type" value="Genomic_DNA"/>
</dbReference>